<keyword evidence="6 9" id="KW-1133">Transmembrane helix</keyword>
<evidence type="ECO:0000256" key="3">
    <source>
        <dbReference type="ARBA" id="ARBA00022448"/>
    </source>
</evidence>
<feature type="transmembrane region" description="Helical" evidence="9">
    <location>
        <begin position="378"/>
        <end position="396"/>
    </location>
</feature>
<dbReference type="GO" id="GO:0005886">
    <property type="term" value="C:plasma membrane"/>
    <property type="evidence" value="ECO:0007669"/>
    <property type="project" value="UniProtKB-SubCell"/>
</dbReference>
<dbReference type="Pfam" id="PF07690">
    <property type="entry name" value="MFS_1"/>
    <property type="match status" value="1"/>
</dbReference>
<dbReference type="InterPro" id="IPR011701">
    <property type="entry name" value="MFS"/>
</dbReference>
<feature type="transmembrane region" description="Helical" evidence="9">
    <location>
        <begin position="459"/>
        <end position="481"/>
    </location>
</feature>
<keyword evidence="7 9" id="KW-0472">Membrane</keyword>
<evidence type="ECO:0000256" key="6">
    <source>
        <dbReference type="ARBA" id="ARBA00022989"/>
    </source>
</evidence>
<dbReference type="InterPro" id="IPR004638">
    <property type="entry name" value="EmrB-like"/>
</dbReference>
<dbReference type="PRINTS" id="PR01036">
    <property type="entry name" value="TCRTETB"/>
</dbReference>
<dbReference type="PROSITE" id="PS50850">
    <property type="entry name" value="MFS"/>
    <property type="match status" value="1"/>
</dbReference>
<keyword evidence="3" id="KW-0813">Transport</keyword>
<dbReference type="AlphaFoldDB" id="A0A4P7QK92"/>
<feature type="transmembrane region" description="Helical" evidence="9">
    <location>
        <begin position="154"/>
        <end position="177"/>
    </location>
</feature>
<dbReference type="NCBIfam" id="TIGR00711">
    <property type="entry name" value="efflux_EmrB"/>
    <property type="match status" value="1"/>
</dbReference>
<evidence type="ECO:0000256" key="5">
    <source>
        <dbReference type="ARBA" id="ARBA00022692"/>
    </source>
</evidence>
<sequence length="494" mass="51439">MASTPAHPEGNNPAEKSNPAAKKMTGETIINLGVLVLAAMVMILNETSLSVALPAIMAEFGIPATSAQWLITGFLLTMAVVIPTTGYILERFTSRQVFLSAVVLFITGTVVAAISPSFIILLLGRIIQAAGTALVIPLLMTMTMVLVPAQRRGSVMGIISVAISVAPALGPTVGGFILNTFTWHFIFWVMVPLVALIGIAGLIKLRNVGENRETPLDFLSVVLSVLAFGGLVFGLSSIETILAGDGMLQIIISVVGAVSLVIFVKRQQSLAKAGRALLDLRPFKIRNYTMAVAGLLVSFGLLLGAATVLPIYLQTSLGVTALTAGLVVMPGGLMQGLISPFIGRAYDAVGPRPLLIPGVLLMTAAVWCLSLLDENSAVWMVIALHICFAVGVGLLMTPLMTTALSSLPGNLYGHGSAILNTLQQLAGATGTAFLVVFLTRGTATGAANGLDEAAATAQGASWAFMFAGCLALVACILAPMVKRVETDSTAREVE</sequence>
<keyword evidence="12" id="KW-1185">Reference proteome</keyword>
<feature type="transmembrane region" description="Helical" evidence="9">
    <location>
        <begin position="32"/>
        <end position="57"/>
    </location>
</feature>
<dbReference type="EMBL" id="CP039247">
    <property type="protein sequence ID" value="QCB29237.1"/>
    <property type="molecule type" value="Genomic_DNA"/>
</dbReference>
<proteinExistence type="inferred from homology"/>
<feature type="transmembrane region" description="Helical" evidence="9">
    <location>
        <begin position="247"/>
        <end position="264"/>
    </location>
</feature>
<dbReference type="CDD" id="cd17503">
    <property type="entry name" value="MFS_LmrB_MDR_like"/>
    <property type="match status" value="1"/>
</dbReference>
<feature type="domain" description="Major facilitator superfamily (MFS) profile" evidence="10">
    <location>
        <begin position="31"/>
        <end position="486"/>
    </location>
</feature>
<dbReference type="SUPFAM" id="SSF103473">
    <property type="entry name" value="MFS general substrate transporter"/>
    <property type="match status" value="1"/>
</dbReference>
<evidence type="ECO:0000313" key="12">
    <source>
        <dbReference type="Proteomes" id="UP000296352"/>
    </source>
</evidence>
<reference evidence="11 12" key="1">
    <citation type="submission" date="2019-04" db="EMBL/GenBank/DDBJ databases">
        <title>Corynebacterium endometrii sp. nov., isolated from the uterus of a cow with endometritis.</title>
        <authorList>
            <person name="Ballas P."/>
            <person name="Ruckert C."/>
            <person name="Wagener K."/>
            <person name="Drillich M."/>
            <person name="Kaempfer P."/>
            <person name="Busse H.-J."/>
            <person name="Ehling-Schulz M."/>
        </authorList>
    </citation>
    <scope>NUCLEOTIDE SEQUENCE [LARGE SCALE GENOMIC DNA]</scope>
    <source>
        <strain evidence="11 12">LMM-1653</strain>
    </source>
</reference>
<dbReference type="InterPro" id="IPR036259">
    <property type="entry name" value="MFS_trans_sf"/>
</dbReference>
<comment type="similarity">
    <text evidence="2">Belongs to the major facilitator superfamily. EmrB family.</text>
</comment>
<dbReference type="InterPro" id="IPR020846">
    <property type="entry name" value="MFS_dom"/>
</dbReference>
<keyword evidence="5 9" id="KW-0812">Transmembrane</keyword>
<feature type="transmembrane region" description="Helical" evidence="9">
    <location>
        <begin position="417"/>
        <end position="439"/>
    </location>
</feature>
<feature type="region of interest" description="Disordered" evidence="8">
    <location>
        <begin position="1"/>
        <end position="20"/>
    </location>
</feature>
<accession>A0A4P7QK92</accession>
<evidence type="ECO:0000256" key="8">
    <source>
        <dbReference type="SAM" id="MobiDB-lite"/>
    </source>
</evidence>
<feature type="transmembrane region" description="Helical" evidence="9">
    <location>
        <begin position="69"/>
        <end position="90"/>
    </location>
</feature>
<dbReference type="PANTHER" id="PTHR42718">
    <property type="entry name" value="MAJOR FACILITATOR SUPERFAMILY MULTIDRUG TRANSPORTER MFSC"/>
    <property type="match status" value="1"/>
</dbReference>
<dbReference type="GO" id="GO:0022857">
    <property type="term" value="F:transmembrane transporter activity"/>
    <property type="evidence" value="ECO:0007669"/>
    <property type="project" value="InterPro"/>
</dbReference>
<feature type="transmembrane region" description="Helical" evidence="9">
    <location>
        <begin position="354"/>
        <end position="372"/>
    </location>
</feature>
<evidence type="ECO:0000256" key="7">
    <source>
        <dbReference type="ARBA" id="ARBA00023136"/>
    </source>
</evidence>
<dbReference type="KEGG" id="cee:CENDO_09915"/>
<name>A0A4P7QK92_9CORY</name>
<feature type="transmembrane region" description="Helical" evidence="9">
    <location>
        <begin position="183"/>
        <end position="203"/>
    </location>
</feature>
<feature type="transmembrane region" description="Helical" evidence="9">
    <location>
        <begin position="285"/>
        <end position="313"/>
    </location>
</feature>
<dbReference type="Gene3D" id="1.20.1250.20">
    <property type="entry name" value="MFS general substrate transporter like domains"/>
    <property type="match status" value="1"/>
</dbReference>
<dbReference type="PANTHER" id="PTHR42718:SF9">
    <property type="entry name" value="MAJOR FACILITATOR SUPERFAMILY MULTIDRUG TRANSPORTER MFSC"/>
    <property type="match status" value="1"/>
</dbReference>
<evidence type="ECO:0000259" key="10">
    <source>
        <dbReference type="PROSITE" id="PS50850"/>
    </source>
</evidence>
<feature type="transmembrane region" description="Helical" evidence="9">
    <location>
        <begin position="126"/>
        <end position="147"/>
    </location>
</feature>
<dbReference type="Gene3D" id="1.20.1720.10">
    <property type="entry name" value="Multidrug resistance protein D"/>
    <property type="match status" value="1"/>
</dbReference>
<evidence type="ECO:0000256" key="4">
    <source>
        <dbReference type="ARBA" id="ARBA00022475"/>
    </source>
</evidence>
<protein>
    <submittedName>
        <fullName evidence="11">Putative multidrug resistance protein EmrY</fullName>
    </submittedName>
</protein>
<organism evidence="11 12">
    <name type="scientific">Corynebacterium endometrii</name>
    <dbReference type="NCBI Taxonomy" id="2488819"/>
    <lineage>
        <taxon>Bacteria</taxon>
        <taxon>Bacillati</taxon>
        <taxon>Actinomycetota</taxon>
        <taxon>Actinomycetes</taxon>
        <taxon>Mycobacteriales</taxon>
        <taxon>Corynebacteriaceae</taxon>
        <taxon>Corynebacterium</taxon>
    </lineage>
</organism>
<keyword evidence="4" id="KW-1003">Cell membrane</keyword>
<evidence type="ECO:0000256" key="9">
    <source>
        <dbReference type="SAM" id="Phobius"/>
    </source>
</evidence>
<evidence type="ECO:0000256" key="1">
    <source>
        <dbReference type="ARBA" id="ARBA00004651"/>
    </source>
</evidence>
<dbReference type="Proteomes" id="UP000296352">
    <property type="component" value="Chromosome"/>
</dbReference>
<evidence type="ECO:0000256" key="2">
    <source>
        <dbReference type="ARBA" id="ARBA00008537"/>
    </source>
</evidence>
<feature type="transmembrane region" description="Helical" evidence="9">
    <location>
        <begin position="97"/>
        <end position="120"/>
    </location>
</feature>
<feature type="transmembrane region" description="Helical" evidence="9">
    <location>
        <begin position="215"/>
        <end position="235"/>
    </location>
</feature>
<evidence type="ECO:0000313" key="11">
    <source>
        <dbReference type="EMBL" id="QCB29237.1"/>
    </source>
</evidence>
<comment type="subcellular location">
    <subcellularLocation>
        <location evidence="1">Cell membrane</location>
        <topology evidence="1">Multi-pass membrane protein</topology>
    </subcellularLocation>
</comment>
<gene>
    <name evidence="11" type="primary">emrY</name>
    <name evidence="11" type="ORF">CENDO_09915</name>
</gene>